<feature type="signal peptide" evidence="1">
    <location>
        <begin position="1"/>
        <end position="28"/>
    </location>
</feature>
<organism evidence="2 3">
    <name type="scientific">Tropicimonas sediminicola</name>
    <dbReference type="NCBI Taxonomy" id="1031541"/>
    <lineage>
        <taxon>Bacteria</taxon>
        <taxon>Pseudomonadati</taxon>
        <taxon>Pseudomonadota</taxon>
        <taxon>Alphaproteobacteria</taxon>
        <taxon>Rhodobacterales</taxon>
        <taxon>Roseobacteraceae</taxon>
        <taxon>Tropicimonas</taxon>
    </lineage>
</organism>
<reference evidence="2 3" key="1">
    <citation type="submission" date="2017-06" db="EMBL/GenBank/DDBJ databases">
        <authorList>
            <person name="Kim H.J."/>
            <person name="Triplett B.A."/>
        </authorList>
    </citation>
    <scope>NUCLEOTIDE SEQUENCE [LARGE SCALE GENOMIC DNA]</scope>
    <source>
        <strain evidence="2 3">DSM 29339</strain>
    </source>
</reference>
<keyword evidence="1" id="KW-0732">Signal</keyword>
<name>A0A239F8W0_9RHOB</name>
<keyword evidence="3" id="KW-1185">Reference proteome</keyword>
<dbReference type="AlphaFoldDB" id="A0A239F8W0"/>
<feature type="chain" id="PRO_5012805589" evidence="1">
    <location>
        <begin position="29"/>
        <end position="205"/>
    </location>
</feature>
<evidence type="ECO:0000313" key="3">
    <source>
        <dbReference type="Proteomes" id="UP000198426"/>
    </source>
</evidence>
<sequence>MLTSVPVKTPVLFQLLLLACLSASPCVAVTIEATGTVTGLRFFGADGGPFITEFAAGDRRLENWSGAALLSQTASVDLELREARGGWAMVDRSECRGFLTLFCSGLGVAQVQDGAMVLPIHSAASNLQFRLTATEYSYADDTRHAWSNMTGVYDFRDGFSMVVAIDSFVPAPTAPVPLPAPGVMLGTCLAAGVALARRRRLSRPD</sequence>
<gene>
    <name evidence="2" type="ORF">SAMN05421757_102558</name>
</gene>
<proteinExistence type="predicted"/>
<accession>A0A239F8W0</accession>
<protein>
    <submittedName>
        <fullName evidence="2">PEP-CTERM protein-sorting domain-containing protein</fullName>
    </submittedName>
</protein>
<evidence type="ECO:0000313" key="2">
    <source>
        <dbReference type="EMBL" id="SNS53359.1"/>
    </source>
</evidence>
<dbReference type="EMBL" id="FZOY01000002">
    <property type="protein sequence ID" value="SNS53359.1"/>
    <property type="molecule type" value="Genomic_DNA"/>
</dbReference>
<evidence type="ECO:0000256" key="1">
    <source>
        <dbReference type="SAM" id="SignalP"/>
    </source>
</evidence>
<dbReference type="Proteomes" id="UP000198426">
    <property type="component" value="Unassembled WGS sequence"/>
</dbReference>